<organism evidence="1 2">
    <name type="scientific">Paenibacillus plantiphilus</name>
    <dbReference type="NCBI Taxonomy" id="2905650"/>
    <lineage>
        <taxon>Bacteria</taxon>
        <taxon>Bacillati</taxon>
        <taxon>Bacillota</taxon>
        <taxon>Bacilli</taxon>
        <taxon>Bacillales</taxon>
        <taxon>Paenibacillaceae</taxon>
        <taxon>Paenibacillus</taxon>
    </lineage>
</organism>
<protein>
    <submittedName>
        <fullName evidence="1">Phosphatase YwpJ</fullName>
        <ecNumber evidence="1">3.1.3.-</ecNumber>
    </submittedName>
</protein>
<sequence>MTTLYVSDLDGTLLNSRQVISEESRAILNELIDDGLQFTIATARSIDSAGKLLEGIRFKLPLIFINGVFIYDPIAKRTIKSNLLSARHALDVITAYENHGLRPLVYTLDENAVPHIYYKGIYNESEDNYITGRLQQGDSRFKLVDSYEECLRQSIITINAIDTQERLLPAYEAFYDHEAMTCHFGPDIYTPGFHWLEIADCHANKREAVLFVKQYVGADKLVCFGDNLNDLSMFEAADEKYAVSNAHEQVIQVATATILSNEQHGVAAFLHKARL</sequence>
<evidence type="ECO:0000313" key="1">
    <source>
        <dbReference type="EMBL" id="CAH1215256.1"/>
    </source>
</evidence>
<evidence type="ECO:0000313" key="2">
    <source>
        <dbReference type="Proteomes" id="UP000838686"/>
    </source>
</evidence>
<dbReference type="InterPro" id="IPR006379">
    <property type="entry name" value="HAD-SF_hydro_IIB"/>
</dbReference>
<dbReference type="RefSeq" id="WP_236344259.1">
    <property type="nucleotide sequence ID" value="NZ_CAKMMF010000024.1"/>
</dbReference>
<dbReference type="InterPro" id="IPR036412">
    <property type="entry name" value="HAD-like_sf"/>
</dbReference>
<dbReference type="InterPro" id="IPR023214">
    <property type="entry name" value="HAD_sf"/>
</dbReference>
<keyword evidence="1" id="KW-0378">Hydrolase</keyword>
<dbReference type="PANTHER" id="PTHR10000:SF8">
    <property type="entry name" value="HAD SUPERFAMILY HYDROLASE-LIKE, TYPE 3"/>
    <property type="match status" value="1"/>
</dbReference>
<dbReference type="Gene3D" id="3.30.1240.10">
    <property type="match status" value="1"/>
</dbReference>
<dbReference type="PANTHER" id="PTHR10000">
    <property type="entry name" value="PHOSPHOSERINE PHOSPHATASE"/>
    <property type="match status" value="1"/>
</dbReference>
<comment type="caution">
    <text evidence="1">The sequence shown here is derived from an EMBL/GenBank/DDBJ whole genome shotgun (WGS) entry which is preliminary data.</text>
</comment>
<reference evidence="1" key="1">
    <citation type="submission" date="2022-01" db="EMBL/GenBank/DDBJ databases">
        <authorList>
            <person name="Criscuolo A."/>
        </authorList>
    </citation>
    <scope>NUCLEOTIDE SEQUENCE</scope>
    <source>
        <strain evidence="1">CIP111893</strain>
    </source>
</reference>
<dbReference type="Pfam" id="PF08282">
    <property type="entry name" value="Hydrolase_3"/>
    <property type="match status" value="1"/>
</dbReference>
<accession>A0ABN8GRT5</accession>
<name>A0ABN8GRT5_9BACL</name>
<dbReference type="Proteomes" id="UP000838686">
    <property type="component" value="Unassembled WGS sequence"/>
</dbReference>
<dbReference type="NCBIfam" id="TIGR01484">
    <property type="entry name" value="HAD-SF-IIB"/>
    <property type="match status" value="1"/>
</dbReference>
<dbReference type="EMBL" id="CAKMMF010000024">
    <property type="protein sequence ID" value="CAH1215256.1"/>
    <property type="molecule type" value="Genomic_DNA"/>
</dbReference>
<dbReference type="Gene3D" id="3.40.50.1000">
    <property type="entry name" value="HAD superfamily/HAD-like"/>
    <property type="match status" value="1"/>
</dbReference>
<keyword evidence="2" id="KW-1185">Reference proteome</keyword>
<proteinExistence type="predicted"/>
<dbReference type="EC" id="3.1.3.-" evidence="1"/>
<dbReference type="SUPFAM" id="SSF56784">
    <property type="entry name" value="HAD-like"/>
    <property type="match status" value="1"/>
</dbReference>
<dbReference type="GO" id="GO:0016787">
    <property type="term" value="F:hydrolase activity"/>
    <property type="evidence" value="ECO:0007669"/>
    <property type="project" value="UniProtKB-KW"/>
</dbReference>
<gene>
    <name evidence="1" type="primary">ywpJ</name>
    <name evidence="1" type="ORF">PAECIP111893_03904</name>
</gene>